<name>A0A9D1LR06_9FIRM</name>
<dbReference type="SUPFAM" id="SSF46767">
    <property type="entry name" value="Methylated DNA-protein cysteine methyltransferase, C-terminal domain"/>
    <property type="match status" value="1"/>
</dbReference>
<dbReference type="GO" id="GO:0003824">
    <property type="term" value="F:catalytic activity"/>
    <property type="evidence" value="ECO:0007669"/>
    <property type="project" value="InterPro"/>
</dbReference>
<comment type="caution">
    <text evidence="3">The sequence shown here is derived from an EMBL/GenBank/DDBJ whole genome shotgun (WGS) entry which is preliminary data.</text>
</comment>
<dbReference type="PANTHER" id="PTHR42942">
    <property type="entry name" value="6-O-METHYLGUANINE DNA METHYLTRANSFERASE"/>
    <property type="match status" value="1"/>
</dbReference>
<protein>
    <submittedName>
        <fullName evidence="3">MGMT family protein</fullName>
    </submittedName>
</protein>
<dbReference type="EMBL" id="DVNK01000027">
    <property type="protein sequence ID" value="HIU46377.1"/>
    <property type="molecule type" value="Genomic_DNA"/>
</dbReference>
<dbReference type="GO" id="GO:0006281">
    <property type="term" value="P:DNA repair"/>
    <property type="evidence" value="ECO:0007669"/>
    <property type="project" value="InterPro"/>
</dbReference>
<dbReference type="AlphaFoldDB" id="A0A9D1LR06"/>
<dbReference type="Proteomes" id="UP000824123">
    <property type="component" value="Unassembled WGS sequence"/>
</dbReference>
<dbReference type="InterPro" id="IPR014048">
    <property type="entry name" value="MethylDNA_cys_MeTrfase_DNA-bd"/>
</dbReference>
<organism evidence="3 4">
    <name type="scientific">Candidatus Fimadaptatus faecigallinarum</name>
    <dbReference type="NCBI Taxonomy" id="2840814"/>
    <lineage>
        <taxon>Bacteria</taxon>
        <taxon>Bacillati</taxon>
        <taxon>Bacillota</taxon>
        <taxon>Clostridia</taxon>
        <taxon>Eubacteriales</taxon>
        <taxon>Candidatus Fimadaptatus</taxon>
    </lineage>
</organism>
<dbReference type="Pfam" id="PF01035">
    <property type="entry name" value="DNA_binding_1"/>
    <property type="match status" value="1"/>
</dbReference>
<proteinExistence type="predicted"/>
<accession>A0A9D1LR06</accession>
<dbReference type="InterPro" id="IPR052520">
    <property type="entry name" value="ATL_DNA_repair"/>
</dbReference>
<evidence type="ECO:0000256" key="1">
    <source>
        <dbReference type="ARBA" id="ARBA00022763"/>
    </source>
</evidence>
<reference evidence="3" key="2">
    <citation type="journal article" date="2021" name="PeerJ">
        <title>Extensive microbial diversity within the chicken gut microbiome revealed by metagenomics and culture.</title>
        <authorList>
            <person name="Gilroy R."/>
            <person name="Ravi A."/>
            <person name="Getino M."/>
            <person name="Pursley I."/>
            <person name="Horton D.L."/>
            <person name="Alikhan N.F."/>
            <person name="Baker D."/>
            <person name="Gharbi K."/>
            <person name="Hall N."/>
            <person name="Watson M."/>
            <person name="Adriaenssens E.M."/>
            <person name="Foster-Nyarko E."/>
            <person name="Jarju S."/>
            <person name="Secka A."/>
            <person name="Antonio M."/>
            <person name="Oren A."/>
            <person name="Chaudhuri R.R."/>
            <person name="La Ragione R."/>
            <person name="Hildebrand F."/>
            <person name="Pallen M.J."/>
        </authorList>
    </citation>
    <scope>NUCLEOTIDE SEQUENCE</scope>
    <source>
        <strain evidence="3">ChiSxjej2B14-8506</strain>
    </source>
</reference>
<keyword evidence="1" id="KW-0227">DNA damage</keyword>
<dbReference type="PANTHER" id="PTHR42942:SF1">
    <property type="entry name" value="ALKYLTRANSFERASE-LIKE PROTEIN 1"/>
    <property type="match status" value="1"/>
</dbReference>
<dbReference type="CDD" id="cd06445">
    <property type="entry name" value="ATase"/>
    <property type="match status" value="1"/>
</dbReference>
<gene>
    <name evidence="3" type="ORF">IAC59_03880</name>
</gene>
<dbReference type="InterPro" id="IPR036388">
    <property type="entry name" value="WH-like_DNA-bd_sf"/>
</dbReference>
<dbReference type="Gene3D" id="1.10.10.10">
    <property type="entry name" value="Winged helix-like DNA-binding domain superfamily/Winged helix DNA-binding domain"/>
    <property type="match status" value="1"/>
</dbReference>
<evidence type="ECO:0000313" key="4">
    <source>
        <dbReference type="Proteomes" id="UP000824123"/>
    </source>
</evidence>
<evidence type="ECO:0000313" key="3">
    <source>
        <dbReference type="EMBL" id="HIU46377.1"/>
    </source>
</evidence>
<evidence type="ECO:0000259" key="2">
    <source>
        <dbReference type="Pfam" id="PF01035"/>
    </source>
</evidence>
<reference evidence="3" key="1">
    <citation type="submission" date="2020-10" db="EMBL/GenBank/DDBJ databases">
        <authorList>
            <person name="Gilroy R."/>
        </authorList>
    </citation>
    <scope>NUCLEOTIDE SEQUENCE</scope>
    <source>
        <strain evidence="3">ChiSxjej2B14-8506</strain>
    </source>
</reference>
<dbReference type="InterPro" id="IPR036217">
    <property type="entry name" value="MethylDNA_cys_MeTrfase_DNAb"/>
</dbReference>
<feature type="domain" description="Methylated-DNA-[protein]-cysteine S-methyltransferase DNA binding" evidence="2">
    <location>
        <begin position="9"/>
        <end position="85"/>
    </location>
</feature>
<sequence length="103" mass="11107">MAQSNAQGFFAQVWALVERIPPGRVASYGQLALMLGRPGGARIVGWAMRACPDGVPFQRVVRDDGSIAGGDYAPLRRALLESEGVPMLADGRVDIAHCRWDGR</sequence>